<name>A0A1H1L3C9_9FLAO</name>
<keyword evidence="2" id="KW-0808">Transferase</keyword>
<evidence type="ECO:0000259" key="1">
    <source>
        <dbReference type="Pfam" id="PF00535"/>
    </source>
</evidence>
<keyword evidence="3" id="KW-1185">Reference proteome</keyword>
<feature type="domain" description="Glycosyltransferase 2-like" evidence="1">
    <location>
        <begin position="3"/>
        <end position="119"/>
    </location>
</feature>
<dbReference type="RefSeq" id="WP_089661180.1">
    <property type="nucleotide sequence ID" value="NZ_LT629745.1"/>
</dbReference>
<gene>
    <name evidence="2" type="ORF">SAMN04488552_0532</name>
</gene>
<sequence length="305" mass="36048">MVTIIIATFNRSYLIEEMLSSVLDQTYKNWECLIIDDGSTDATQEVVLSWTKRDQRFKYSHRTEKYAKGLPGCRNYGLDLAKGDYIIFFDDDDIAHPDNLKSCLNEFHHRTIDYCRYLRKTFIGQFNIKFDRSDDYNVELLDNKDIPDIIIGKIPFNSCQVMWKSSCFDEVRFNEELMYAEEWECYSRILTQGVNGISIEKVLFYGRKHPKSNTGEFRENNPVRRRSKVQAAHLVLDTLFLKNYLNSSLVQFFVREGFALKEYSLLNKTLEYTNWSKFKILKYRLGFTLYPLLRPILKLKGKLLN</sequence>
<dbReference type="Gene3D" id="3.90.550.10">
    <property type="entry name" value="Spore Coat Polysaccharide Biosynthesis Protein SpsA, Chain A"/>
    <property type="match status" value="1"/>
</dbReference>
<dbReference type="CDD" id="cd00761">
    <property type="entry name" value="Glyco_tranf_GTA_type"/>
    <property type="match status" value="1"/>
</dbReference>
<dbReference type="SUPFAM" id="SSF53448">
    <property type="entry name" value="Nucleotide-diphospho-sugar transferases"/>
    <property type="match status" value="1"/>
</dbReference>
<dbReference type="Proteomes" id="UP000198858">
    <property type="component" value="Chromosome I"/>
</dbReference>
<dbReference type="PANTHER" id="PTHR22916:SF3">
    <property type="entry name" value="UDP-GLCNAC:BETAGAL BETA-1,3-N-ACETYLGLUCOSAMINYLTRANSFERASE-LIKE PROTEIN 1"/>
    <property type="match status" value="1"/>
</dbReference>
<dbReference type="AlphaFoldDB" id="A0A1H1L3C9"/>
<reference evidence="2 3" key="1">
    <citation type="submission" date="2016-10" db="EMBL/GenBank/DDBJ databases">
        <authorList>
            <person name="Varghese N."/>
            <person name="Submissions S."/>
        </authorList>
    </citation>
    <scope>NUCLEOTIDE SEQUENCE [LARGE SCALE GENOMIC DNA]</scope>
    <source>
        <strain evidence="2 3">Mar_2010_102</strain>
    </source>
</reference>
<proteinExistence type="predicted"/>
<dbReference type="InterPro" id="IPR001173">
    <property type="entry name" value="Glyco_trans_2-like"/>
</dbReference>
<evidence type="ECO:0000313" key="3">
    <source>
        <dbReference type="Proteomes" id="UP000198858"/>
    </source>
</evidence>
<accession>A0A1H1L3C9</accession>
<dbReference type="InterPro" id="IPR029044">
    <property type="entry name" value="Nucleotide-diphossugar_trans"/>
</dbReference>
<dbReference type="GO" id="GO:0016758">
    <property type="term" value="F:hexosyltransferase activity"/>
    <property type="evidence" value="ECO:0007669"/>
    <property type="project" value="UniProtKB-ARBA"/>
</dbReference>
<dbReference type="PANTHER" id="PTHR22916">
    <property type="entry name" value="GLYCOSYLTRANSFERASE"/>
    <property type="match status" value="1"/>
</dbReference>
<dbReference type="STRING" id="1250231.SAMN04488552_0532"/>
<protein>
    <submittedName>
        <fullName evidence="2">Glycosyltransferase involved in cell wall bisynthesis</fullName>
    </submittedName>
</protein>
<dbReference type="EMBL" id="LT629745">
    <property type="protein sequence ID" value="SDR69091.1"/>
    <property type="molecule type" value="Genomic_DNA"/>
</dbReference>
<evidence type="ECO:0000313" key="2">
    <source>
        <dbReference type="EMBL" id="SDR69091.1"/>
    </source>
</evidence>
<organism evidence="2 3">
    <name type="scientific">Christiangramia echinicola</name>
    <dbReference type="NCBI Taxonomy" id="279359"/>
    <lineage>
        <taxon>Bacteria</taxon>
        <taxon>Pseudomonadati</taxon>
        <taxon>Bacteroidota</taxon>
        <taxon>Flavobacteriia</taxon>
        <taxon>Flavobacteriales</taxon>
        <taxon>Flavobacteriaceae</taxon>
        <taxon>Christiangramia</taxon>
    </lineage>
</organism>
<dbReference type="Pfam" id="PF00535">
    <property type="entry name" value="Glycos_transf_2"/>
    <property type="match status" value="1"/>
</dbReference>